<dbReference type="InterPro" id="IPR054363">
    <property type="entry name" value="GH95_cat"/>
</dbReference>
<feature type="domain" description="Alpha fucosidase A-like C-terminal" evidence="3">
    <location>
        <begin position="719"/>
        <end position="776"/>
    </location>
</feature>
<feature type="domain" description="Glycosyl hydrolase family 95 catalytic" evidence="4">
    <location>
        <begin position="300"/>
        <end position="714"/>
    </location>
</feature>
<evidence type="ECO:0000259" key="2">
    <source>
        <dbReference type="Pfam" id="PF14498"/>
    </source>
</evidence>
<accession>A0A7W9MTD0</accession>
<gene>
    <name evidence="5" type="ORF">HDA39_002400</name>
</gene>
<name>A0A7W9MTD0_9ACTN</name>
<dbReference type="PANTHER" id="PTHR31084">
    <property type="entry name" value="ALPHA-L-FUCOSIDASE 2"/>
    <property type="match status" value="1"/>
</dbReference>
<dbReference type="EC" id="3.2.1.51" evidence="5"/>
<dbReference type="Pfam" id="PF21307">
    <property type="entry name" value="Glyco_hydro_95_C"/>
    <property type="match status" value="1"/>
</dbReference>
<dbReference type="Pfam" id="PF22124">
    <property type="entry name" value="Glyco_hydro_95_cat"/>
    <property type="match status" value="1"/>
</dbReference>
<evidence type="ECO:0000313" key="6">
    <source>
        <dbReference type="Proteomes" id="UP000549971"/>
    </source>
</evidence>
<dbReference type="Gene3D" id="2.60.40.1180">
    <property type="entry name" value="Golgi alpha-mannosidase II"/>
    <property type="match status" value="1"/>
</dbReference>
<evidence type="ECO:0000256" key="1">
    <source>
        <dbReference type="SAM" id="MobiDB-lite"/>
    </source>
</evidence>
<dbReference type="InterPro" id="IPR027414">
    <property type="entry name" value="GH95_N_dom"/>
</dbReference>
<dbReference type="PIRSF" id="PIRSF007663">
    <property type="entry name" value="UCP007663"/>
    <property type="match status" value="1"/>
</dbReference>
<dbReference type="NCBIfam" id="TIGR01409">
    <property type="entry name" value="TAT_signal_seq"/>
    <property type="match status" value="1"/>
</dbReference>
<dbReference type="GO" id="GO:0004560">
    <property type="term" value="F:alpha-L-fucosidase activity"/>
    <property type="evidence" value="ECO:0007669"/>
    <property type="project" value="UniProtKB-EC"/>
</dbReference>
<dbReference type="Gene3D" id="1.50.10.10">
    <property type="match status" value="1"/>
</dbReference>
<dbReference type="InterPro" id="IPR013780">
    <property type="entry name" value="Glyco_hydro_b"/>
</dbReference>
<dbReference type="InterPro" id="IPR016518">
    <property type="entry name" value="Alpha-L-fucosidase"/>
</dbReference>
<feature type="domain" description="Glycosyl hydrolase family 95 N-terminal" evidence="2">
    <location>
        <begin position="59"/>
        <end position="111"/>
    </location>
</feature>
<dbReference type="InterPro" id="IPR049053">
    <property type="entry name" value="AFCA-like_C"/>
</dbReference>
<evidence type="ECO:0000259" key="3">
    <source>
        <dbReference type="Pfam" id="PF21307"/>
    </source>
</evidence>
<dbReference type="InterPro" id="IPR019546">
    <property type="entry name" value="TAT_signal_bac_arc"/>
</dbReference>
<dbReference type="GO" id="GO:0005975">
    <property type="term" value="P:carbohydrate metabolic process"/>
    <property type="evidence" value="ECO:0007669"/>
    <property type="project" value="InterPro"/>
</dbReference>
<organism evidence="5 6">
    <name type="scientific">Kribbella italica</name>
    <dbReference type="NCBI Taxonomy" id="1540520"/>
    <lineage>
        <taxon>Bacteria</taxon>
        <taxon>Bacillati</taxon>
        <taxon>Actinomycetota</taxon>
        <taxon>Actinomycetes</taxon>
        <taxon>Propionibacteriales</taxon>
        <taxon>Kribbellaceae</taxon>
        <taxon>Kribbella</taxon>
    </lineage>
</organism>
<dbReference type="Pfam" id="PF14498">
    <property type="entry name" value="Glyco_hyd_65N_2"/>
    <property type="match status" value="2"/>
</dbReference>
<sequence length="825" mass="90215">MTTSGQSSDPVRPLLDRRRFLQAAGMIGLAAGLPAFAPHPAVARPAGDRPVPDSQALRMWYRTPAAEAKMIEEGLPLGNGRLGALIGGGPDDTALFVTDATAWTGGVNSTLDAAGQFPYNAEEFGSFQLLTKARVRLDGHTPAAVEDYRRRLDLSNGVVVTTYRWNGVTYRQEAFSSHPDDVIVLRLTSSAPAAITGAVTLEGTRDESVTAVAREQRVELVDDLGNGLRYAATAGVATVGGQAGANGTAVTFTGAEEVVVVISGGTNYRPDSSIGYRDSALDVAGLARRKLRDALDVRGERLLATHGADYRRAFDTFSLDLGASTDQQRALDTAARLAARDVPEPAPDPEFEALYLQYARYLTITGSRGGLPTNLQGLWLEGNNPAWFSDYHNDINLQMNYWPTHRFGLAGFAEPLLNYCLAQLPEWSKQTRELFNDPRNRFRNSSGRIAGWTVAISTNIFGGNGWWWHPAGNAWLCLELWQHYEHTMDRQHVRRMMPLLRGAVEFWETRLIETTLGDGTTVLVADKGWSPEHGPQDGIGTTYDQELVHALFGHFVEAARLLQTDGELASRAQAMRDRLYLPEVSPTTGWLQEWMSPDNLGDAQHRHLSGLVGWYPGDRIRFDNQPAEYVEGVRKQLEVRGFESFGWAVAWRAACWARLKDSNRAHLCISGVLRQPNGRLGGSAINLFDVYKTDGYIFQIDANYGVAAAILEMLVHAKPGVIDLLPAVPAVWKDGSVKGMGVRGGFTLDMTWKNGRPATVTLHSTGGTRTELRVGDWRKTITLRPGRSVTVRPQGTPYPPPPAPASRTKAVNAHSGLAREVDGGS</sequence>
<feature type="domain" description="Glycosyl hydrolase family 95 N-terminal" evidence="2">
    <location>
        <begin position="131"/>
        <end position="269"/>
    </location>
</feature>
<keyword evidence="5" id="KW-0326">Glycosidase</keyword>
<dbReference type="InterPro" id="IPR012341">
    <property type="entry name" value="6hp_glycosidase-like_sf"/>
</dbReference>
<dbReference type="Gene3D" id="2.70.98.50">
    <property type="entry name" value="putative glycoside hydrolase family protein from bacillus halodurans"/>
    <property type="match status" value="1"/>
</dbReference>
<dbReference type="EMBL" id="JACHMY010000001">
    <property type="protein sequence ID" value="MBB5835666.1"/>
    <property type="molecule type" value="Genomic_DNA"/>
</dbReference>
<dbReference type="Proteomes" id="UP000549971">
    <property type="component" value="Unassembled WGS sequence"/>
</dbReference>
<dbReference type="InterPro" id="IPR008928">
    <property type="entry name" value="6-hairpin_glycosidase_sf"/>
</dbReference>
<keyword evidence="6" id="KW-1185">Reference proteome</keyword>
<comment type="caution">
    <text evidence="5">The sequence shown here is derived from an EMBL/GenBank/DDBJ whole genome shotgun (WGS) entry which is preliminary data.</text>
</comment>
<protein>
    <submittedName>
        <fullName evidence="5">Alpha-L-fucosidase 2</fullName>
        <ecNumber evidence="5">3.2.1.51</ecNumber>
    </submittedName>
</protein>
<dbReference type="RefSeq" id="WP_184795283.1">
    <property type="nucleotide sequence ID" value="NZ_JACHMY010000001.1"/>
</dbReference>
<proteinExistence type="predicted"/>
<dbReference type="InterPro" id="IPR006311">
    <property type="entry name" value="TAT_signal"/>
</dbReference>
<dbReference type="PANTHER" id="PTHR31084:SF3">
    <property type="entry name" value="ALPHA-FUCOSIDASE A"/>
    <property type="match status" value="1"/>
</dbReference>
<dbReference type="AlphaFoldDB" id="A0A7W9MTD0"/>
<evidence type="ECO:0000313" key="5">
    <source>
        <dbReference type="EMBL" id="MBB5835666.1"/>
    </source>
</evidence>
<dbReference type="SUPFAM" id="SSF48208">
    <property type="entry name" value="Six-hairpin glycosidases"/>
    <property type="match status" value="1"/>
</dbReference>
<evidence type="ECO:0000259" key="4">
    <source>
        <dbReference type="Pfam" id="PF22124"/>
    </source>
</evidence>
<reference evidence="5 6" key="1">
    <citation type="submission" date="2020-08" db="EMBL/GenBank/DDBJ databases">
        <title>Sequencing the genomes of 1000 actinobacteria strains.</title>
        <authorList>
            <person name="Klenk H.-P."/>
        </authorList>
    </citation>
    <scope>NUCLEOTIDE SEQUENCE [LARGE SCALE GENOMIC DNA]</scope>
    <source>
        <strain evidence="5 6">DSM 28967</strain>
    </source>
</reference>
<keyword evidence="5" id="KW-0378">Hydrolase</keyword>
<dbReference type="PROSITE" id="PS51318">
    <property type="entry name" value="TAT"/>
    <property type="match status" value="1"/>
</dbReference>
<feature type="region of interest" description="Disordered" evidence="1">
    <location>
        <begin position="787"/>
        <end position="825"/>
    </location>
</feature>